<dbReference type="AlphaFoldDB" id="M5RSC3"/>
<evidence type="ECO:0000313" key="2">
    <source>
        <dbReference type="Proteomes" id="UP000011991"/>
    </source>
</evidence>
<dbReference type="Proteomes" id="UP000011991">
    <property type="component" value="Unassembled WGS sequence"/>
</dbReference>
<keyword evidence="2" id="KW-1185">Reference proteome</keyword>
<dbReference type="PATRIC" id="fig|1265738.3.peg.884"/>
<name>M5RSC3_9BACT</name>
<gene>
    <name evidence="1" type="ORF">RMSM_00888</name>
</gene>
<evidence type="ECO:0000313" key="1">
    <source>
        <dbReference type="EMBL" id="EMI22195.1"/>
    </source>
</evidence>
<proteinExistence type="predicted"/>
<comment type="caution">
    <text evidence="1">The sequence shown here is derived from an EMBL/GenBank/DDBJ whole genome shotgun (WGS) entry which is preliminary data.</text>
</comment>
<dbReference type="EMBL" id="ANOG01000138">
    <property type="protein sequence ID" value="EMI22195.1"/>
    <property type="molecule type" value="Genomic_DNA"/>
</dbReference>
<organism evidence="1 2">
    <name type="scientific">Rhodopirellula maiorica SM1</name>
    <dbReference type="NCBI Taxonomy" id="1265738"/>
    <lineage>
        <taxon>Bacteria</taxon>
        <taxon>Pseudomonadati</taxon>
        <taxon>Planctomycetota</taxon>
        <taxon>Planctomycetia</taxon>
        <taxon>Pirellulales</taxon>
        <taxon>Pirellulaceae</taxon>
        <taxon>Novipirellula</taxon>
    </lineage>
</organism>
<reference evidence="1 2" key="1">
    <citation type="journal article" date="2013" name="Mar. Genomics">
        <title>Expression of sulfatases in Rhodopirellula baltica and the diversity of sulfatases in the genus Rhodopirellula.</title>
        <authorList>
            <person name="Wegner C.E."/>
            <person name="Richter-Heitmann T."/>
            <person name="Klindworth A."/>
            <person name="Klockow C."/>
            <person name="Richter M."/>
            <person name="Achstetter T."/>
            <person name="Glockner F.O."/>
            <person name="Harder J."/>
        </authorList>
    </citation>
    <scope>NUCLEOTIDE SEQUENCE [LARGE SCALE GENOMIC DNA]</scope>
    <source>
        <strain evidence="1 2">SM1</strain>
    </source>
</reference>
<protein>
    <submittedName>
        <fullName evidence="1">Uncharacterized protein</fullName>
    </submittedName>
</protein>
<sequence>MKENLRSEPSVKREITSARFTSPFYRDFAFGGSSEMIAGIASRWAERRM</sequence>
<accession>M5RSC3</accession>